<evidence type="ECO:0000313" key="2">
    <source>
        <dbReference type="Proteomes" id="UP000238426"/>
    </source>
</evidence>
<accession>A0A2T1N9F6</accession>
<gene>
    <name evidence="1" type="ORF">C7H52_09405</name>
</gene>
<proteinExistence type="predicted"/>
<dbReference type="EMBL" id="PXOQ01000009">
    <property type="protein sequence ID" value="PSG88506.1"/>
    <property type="molecule type" value="Genomic_DNA"/>
</dbReference>
<name>A0A2T1N9F6_9FLAO</name>
<dbReference type="RefSeq" id="WP_106463645.1">
    <property type="nucleotide sequence ID" value="NZ_PXOQ01000009.1"/>
</dbReference>
<dbReference type="Proteomes" id="UP000238426">
    <property type="component" value="Unassembled WGS sequence"/>
</dbReference>
<dbReference type="OrthoDB" id="1162208at2"/>
<protein>
    <submittedName>
        <fullName evidence="1">Uncharacterized protein</fullName>
    </submittedName>
</protein>
<sequence length="128" mass="14926">MENLITINKQYNSLDQLFSLLKTNTNYNCTKEYDIWENRLDNNGQMAQCLVLKKNNMHAVKLFYLNENTLKLNHVIPNKVMQAYFGKSKKAYQNPIEIITGKIKAIVLEPTQKKAFNEIEAELKRVVC</sequence>
<comment type="caution">
    <text evidence="1">The sequence shown here is derived from an EMBL/GenBank/DDBJ whole genome shotgun (WGS) entry which is preliminary data.</text>
</comment>
<keyword evidence="2" id="KW-1185">Reference proteome</keyword>
<dbReference type="AlphaFoldDB" id="A0A2T1N9F6"/>
<reference evidence="1 2" key="1">
    <citation type="submission" date="2018-03" db="EMBL/GenBank/DDBJ databases">
        <title>Mesoflavibacter sp. HG37 and Mesoflavibacter sp. HG96 sp.nov., two marine bacteria isolated from seawater of Western Pacific Ocean.</title>
        <authorList>
            <person name="Cheng H."/>
            <person name="Wu Y.-H."/>
            <person name="Guo L.-L."/>
            <person name="Xu X.-W."/>
        </authorList>
    </citation>
    <scope>NUCLEOTIDE SEQUENCE [LARGE SCALE GENOMIC DNA]</scope>
    <source>
        <strain evidence="1 2">KCTC 32269</strain>
    </source>
</reference>
<evidence type="ECO:0000313" key="1">
    <source>
        <dbReference type="EMBL" id="PSG88506.1"/>
    </source>
</evidence>
<organism evidence="1 2">
    <name type="scientific">Aurantibacter aestuarii</name>
    <dbReference type="NCBI Taxonomy" id="1266046"/>
    <lineage>
        <taxon>Bacteria</taxon>
        <taxon>Pseudomonadati</taxon>
        <taxon>Bacteroidota</taxon>
        <taxon>Flavobacteriia</taxon>
        <taxon>Flavobacteriales</taxon>
        <taxon>Flavobacteriaceae</taxon>
        <taxon>Aurantibacter</taxon>
    </lineage>
</organism>